<evidence type="ECO:0000256" key="5">
    <source>
        <dbReference type="ARBA" id="ARBA00022741"/>
    </source>
</evidence>
<dbReference type="FunFam" id="1.10.10.2420:FF:000001">
    <property type="entry name" value="Glutamine--tRNA ligase cytoplasmic"/>
    <property type="match status" value="1"/>
</dbReference>
<gene>
    <name evidence="13" type="ORF">D917_05451</name>
</gene>
<dbReference type="GO" id="GO:0005770">
    <property type="term" value="C:late endosome"/>
    <property type="evidence" value="ECO:0007669"/>
    <property type="project" value="UniProtKB-SubCell"/>
</dbReference>
<dbReference type="GO" id="GO:0005769">
    <property type="term" value="C:early endosome"/>
    <property type="evidence" value="ECO:0007669"/>
    <property type="project" value="UniProtKB-SubCell"/>
</dbReference>
<keyword evidence="8" id="KW-0648">Protein biosynthesis</keyword>
<evidence type="ECO:0000256" key="4">
    <source>
        <dbReference type="ARBA" id="ARBA00022598"/>
    </source>
</evidence>
<dbReference type="FunFam" id="1.10.8.1290:FF:000002">
    <property type="entry name" value="Glutamine--tRNA ligase cytoplasmic"/>
    <property type="match status" value="1"/>
</dbReference>
<name>A0A1Y3E317_9BILA</name>
<evidence type="ECO:0000256" key="3">
    <source>
        <dbReference type="ARBA" id="ARBA00004603"/>
    </source>
</evidence>
<dbReference type="InterPro" id="IPR007639">
    <property type="entry name" value="Gln-tRNA-synth_Ib_RNA-bd_N"/>
</dbReference>
<dbReference type="Pfam" id="PF04558">
    <property type="entry name" value="tRNA_synt_1c_R1"/>
    <property type="match status" value="1"/>
</dbReference>
<organism evidence="13 14">
    <name type="scientific">Trichinella nativa</name>
    <dbReference type="NCBI Taxonomy" id="6335"/>
    <lineage>
        <taxon>Eukaryota</taxon>
        <taxon>Metazoa</taxon>
        <taxon>Ecdysozoa</taxon>
        <taxon>Nematoda</taxon>
        <taxon>Enoplea</taxon>
        <taxon>Dorylaimia</taxon>
        <taxon>Trichinellida</taxon>
        <taxon>Trichinellidae</taxon>
        <taxon>Trichinella</taxon>
    </lineage>
</organism>
<keyword evidence="6" id="KW-0967">Endosome</keyword>
<evidence type="ECO:0000256" key="1">
    <source>
        <dbReference type="ARBA" id="ARBA00004412"/>
    </source>
</evidence>
<evidence type="ECO:0000313" key="13">
    <source>
        <dbReference type="EMBL" id="OUC39504.1"/>
    </source>
</evidence>
<dbReference type="EMBL" id="LVZM01024096">
    <property type="protein sequence ID" value="OUC39504.1"/>
    <property type="molecule type" value="Genomic_DNA"/>
</dbReference>
<evidence type="ECO:0000256" key="9">
    <source>
        <dbReference type="ARBA" id="ARBA00023146"/>
    </source>
</evidence>
<proteinExistence type="predicted"/>
<dbReference type="AlphaFoldDB" id="A0A1Y3E317"/>
<dbReference type="Proteomes" id="UP000243006">
    <property type="component" value="Unassembled WGS sequence"/>
</dbReference>
<dbReference type="InterPro" id="IPR042559">
    <property type="entry name" value="Gln-tRNA-synth_Ib_RNA-bd_N_2"/>
</dbReference>
<dbReference type="GO" id="GO:0006425">
    <property type="term" value="P:glutaminyl-tRNA aminoacylation"/>
    <property type="evidence" value="ECO:0007669"/>
    <property type="project" value="InterPro"/>
</dbReference>
<dbReference type="Pfam" id="PF04557">
    <property type="entry name" value="tRNA_synt_1c_R2"/>
    <property type="match status" value="1"/>
</dbReference>
<feature type="domain" description="Glutaminyl-tRNA synthetase class Ib non-specific RNA-binding" evidence="11">
    <location>
        <begin position="281"/>
        <end position="324"/>
    </location>
</feature>
<comment type="caution">
    <text evidence="13">The sequence shown here is derived from an EMBL/GenBank/DDBJ whole genome shotgun (WGS) entry which is preliminary data.</text>
</comment>
<evidence type="ECO:0000313" key="14">
    <source>
        <dbReference type="Proteomes" id="UP000243006"/>
    </source>
</evidence>
<dbReference type="PANTHER" id="PTHR13364">
    <property type="entry name" value="DEFECTIVE SPERMATOGENESIS PROTEIN 39"/>
    <property type="match status" value="1"/>
</dbReference>
<evidence type="ECO:0000259" key="12">
    <source>
        <dbReference type="Pfam" id="PF04558"/>
    </source>
</evidence>
<accession>A0A1Y3E317</accession>
<evidence type="ECO:0000256" key="2">
    <source>
        <dbReference type="ARBA" id="ARBA00004541"/>
    </source>
</evidence>
<dbReference type="Gene3D" id="1.10.8.1290">
    <property type="entry name" value="Glutaminyl-tRNA synthetase, non-specific RNA binding region part 1, domain 1"/>
    <property type="match status" value="1"/>
</dbReference>
<dbReference type="Gene3D" id="1.10.10.2420">
    <property type="match status" value="1"/>
</dbReference>
<dbReference type="InterPro" id="IPR007638">
    <property type="entry name" value="Gln-tRNA-synth_Ib_RNA-bd_2"/>
</dbReference>
<reference evidence="13 14" key="1">
    <citation type="submission" date="2015-04" db="EMBL/GenBank/DDBJ databases">
        <title>Draft genome of the roundworm Trichinella nativa.</title>
        <authorList>
            <person name="Mitreva M."/>
        </authorList>
    </citation>
    <scope>NUCLEOTIDE SEQUENCE [LARGE SCALE GENOMIC DNA]</scope>
    <source>
        <strain evidence="13 14">ISS45</strain>
    </source>
</reference>
<dbReference type="InterPro" id="IPR040057">
    <property type="entry name" value="Spe-39"/>
</dbReference>
<dbReference type="GO" id="GO:0007034">
    <property type="term" value="P:vacuolar transport"/>
    <property type="evidence" value="ECO:0007669"/>
    <property type="project" value="TreeGrafter"/>
</dbReference>
<dbReference type="GO" id="GO:0005524">
    <property type="term" value="F:ATP binding"/>
    <property type="evidence" value="ECO:0007669"/>
    <property type="project" value="UniProtKB-KW"/>
</dbReference>
<dbReference type="GO" id="GO:0006886">
    <property type="term" value="P:intracellular protein transport"/>
    <property type="evidence" value="ECO:0007669"/>
    <property type="project" value="TreeGrafter"/>
</dbReference>
<protein>
    <submittedName>
        <fullName evidence="13">Glutamine--tRNA ligase, non-specific RNA binding region part 1</fullName>
    </submittedName>
</protein>
<evidence type="ECO:0000256" key="7">
    <source>
        <dbReference type="ARBA" id="ARBA00022840"/>
    </source>
</evidence>
<evidence type="ECO:0000256" key="6">
    <source>
        <dbReference type="ARBA" id="ARBA00022753"/>
    </source>
</evidence>
<dbReference type="GO" id="GO:0004819">
    <property type="term" value="F:glutamine-tRNA ligase activity"/>
    <property type="evidence" value="ECO:0007669"/>
    <property type="project" value="InterPro"/>
</dbReference>
<keyword evidence="7" id="KW-0067">ATP-binding</keyword>
<sequence>NSLASPLSIRNKFGLTEQQFDWIAIKALAERQQWAEIQKLLLRKGLFGKQKLKLPISCEQLLNVLYSNGATASVSSKHSSNILIGLKDRLELLKYMATLSPSSVELSTAETARMAFANNNQLLSALGLSGEKIKETLRNETLTASLSNMANQALKITNGKLSESQGKLLYQTATRLKKQCFQYAELLIEEICNNRLENDLQLSAALQFLLSHAASDFDKAEFEQACGIGVKVTEEQIEDTVASVIKANEEKLQLMRYKFPISSLIAEVRKVLPWADGSKLKKEIDMQMLILLGPKTLDDMQSGKKIPSKVMPKEKLKAKEIAKNEESGMCSYNFVMN</sequence>
<evidence type="ECO:0000259" key="11">
    <source>
        <dbReference type="Pfam" id="PF04557"/>
    </source>
</evidence>
<keyword evidence="5" id="KW-0547">Nucleotide-binding</keyword>
<feature type="domain" description="Glutaminyl-tRNA synthetase class Ib non-specific RNA-binding" evidence="12">
    <location>
        <begin position="120"/>
        <end position="277"/>
    </location>
</feature>
<comment type="subcellular location">
    <subcellularLocation>
        <location evidence="2">Cytoplasmic vesicle</location>
    </subcellularLocation>
    <subcellularLocation>
        <location evidence="1">Early endosome</location>
    </subcellularLocation>
    <subcellularLocation>
        <location evidence="3">Late endosome</location>
    </subcellularLocation>
</comment>
<keyword evidence="9" id="KW-0030">Aminoacyl-tRNA synthetase</keyword>
<keyword evidence="10" id="KW-0968">Cytoplasmic vesicle</keyword>
<evidence type="ECO:0000256" key="10">
    <source>
        <dbReference type="ARBA" id="ARBA00023329"/>
    </source>
</evidence>
<dbReference type="PANTHER" id="PTHR13364:SF6">
    <property type="entry name" value="SPERMATOGENESIS-DEFECTIVE PROTEIN 39 HOMOLOG"/>
    <property type="match status" value="1"/>
</dbReference>
<keyword evidence="4 13" id="KW-0436">Ligase</keyword>
<evidence type="ECO:0000256" key="8">
    <source>
        <dbReference type="ARBA" id="ARBA00022917"/>
    </source>
</evidence>
<dbReference type="InterPro" id="IPR042558">
    <property type="entry name" value="Gln-tRNA-synth_Ib_RNA-bd_N_1"/>
</dbReference>
<feature type="non-terminal residue" evidence="13">
    <location>
        <position position="1"/>
    </location>
</feature>